<evidence type="ECO:0000256" key="2">
    <source>
        <dbReference type="SAM" id="Phobius"/>
    </source>
</evidence>
<dbReference type="Pfam" id="PF08044">
    <property type="entry name" value="DUF1707"/>
    <property type="match status" value="1"/>
</dbReference>
<feature type="domain" description="DUF1707" evidence="3">
    <location>
        <begin position="7"/>
        <end position="59"/>
    </location>
</feature>
<evidence type="ECO:0000313" key="4">
    <source>
        <dbReference type="EMBL" id="WDZ85338.1"/>
    </source>
</evidence>
<accession>A0ABY7ZS83</accession>
<feature type="compositionally biased region" description="Basic and acidic residues" evidence="1">
    <location>
        <begin position="217"/>
        <end position="231"/>
    </location>
</feature>
<feature type="transmembrane region" description="Helical" evidence="2">
    <location>
        <begin position="132"/>
        <end position="155"/>
    </location>
</feature>
<reference evidence="4 5" key="1">
    <citation type="submission" date="2023-02" db="EMBL/GenBank/DDBJ databases">
        <authorList>
            <person name="Mo P."/>
        </authorList>
    </citation>
    <scope>NUCLEOTIDE SEQUENCE [LARGE SCALE GENOMIC DNA]</scope>
    <source>
        <strain evidence="4 5">HUAS 3</strain>
    </source>
</reference>
<name>A0ABY7ZS83_9ACTN</name>
<keyword evidence="5" id="KW-1185">Reference proteome</keyword>
<evidence type="ECO:0000313" key="5">
    <source>
        <dbReference type="Proteomes" id="UP001219605"/>
    </source>
</evidence>
<dbReference type="PANTHER" id="PTHR40763:SF4">
    <property type="entry name" value="DUF1707 DOMAIN-CONTAINING PROTEIN"/>
    <property type="match status" value="1"/>
</dbReference>
<keyword evidence="2" id="KW-0472">Membrane</keyword>
<feature type="compositionally biased region" description="Basic residues" evidence="1">
    <location>
        <begin position="174"/>
        <end position="184"/>
    </location>
</feature>
<protein>
    <submittedName>
        <fullName evidence="4">DUF1707 domain-containing protein</fullName>
    </submittedName>
</protein>
<feature type="region of interest" description="Disordered" evidence="1">
    <location>
        <begin position="174"/>
        <end position="231"/>
    </location>
</feature>
<dbReference type="Proteomes" id="UP001219605">
    <property type="component" value="Chromosome"/>
</dbReference>
<dbReference type="EMBL" id="CP118615">
    <property type="protein sequence ID" value="WDZ85338.1"/>
    <property type="molecule type" value="Genomic_DNA"/>
</dbReference>
<organism evidence="4 5">
    <name type="scientific">Micromonospora cathayae</name>
    <dbReference type="NCBI Taxonomy" id="3028804"/>
    <lineage>
        <taxon>Bacteria</taxon>
        <taxon>Bacillati</taxon>
        <taxon>Actinomycetota</taxon>
        <taxon>Actinomycetes</taxon>
        <taxon>Micromonosporales</taxon>
        <taxon>Micromonosporaceae</taxon>
        <taxon>Micromonospora</taxon>
    </lineage>
</organism>
<keyword evidence="2" id="KW-0812">Transmembrane</keyword>
<evidence type="ECO:0000256" key="1">
    <source>
        <dbReference type="SAM" id="MobiDB-lite"/>
    </source>
</evidence>
<dbReference type="InterPro" id="IPR012551">
    <property type="entry name" value="DUF1707_SHOCT-like"/>
</dbReference>
<dbReference type="PANTHER" id="PTHR40763">
    <property type="entry name" value="MEMBRANE PROTEIN-RELATED"/>
    <property type="match status" value="1"/>
</dbReference>
<sequence length="231" mass="24990">MDRRDGMRAADADREAVAGRLRVALDEGRLDLHEYDDRLQRAYLARTYGELDVVLADLPDPATAAGGTVAVPQPAPGVGGGVVVSAPAGKPVAARSATVRWLVETWEPYLTVVAVTVAVWAVISVLDGGPVYFWPGWVAGPWGAILVVQTALGLVRGEPERWVAEQERKRLRKAEKREQRRRLKAERQERELTAAGEQPGAGELTAEREQPGAGELTAEREQTGDDGRPSA</sequence>
<keyword evidence="2" id="KW-1133">Transmembrane helix</keyword>
<feature type="transmembrane region" description="Helical" evidence="2">
    <location>
        <begin position="109"/>
        <end position="126"/>
    </location>
</feature>
<proteinExistence type="predicted"/>
<evidence type="ECO:0000259" key="3">
    <source>
        <dbReference type="Pfam" id="PF08044"/>
    </source>
</evidence>
<gene>
    <name evidence="4" type="ORF">PVK37_02425</name>
</gene>